<evidence type="ECO:0000313" key="2">
    <source>
        <dbReference type="Proteomes" id="UP001346869"/>
    </source>
</evidence>
<reference evidence="1 2" key="1">
    <citation type="journal article" date="2023" name="Genes (Basel)">
        <title>Chromosome-Level Genome Assembly and Circadian Gene Repertoire of the Patagonia Blennie Eleginops maclovinus-The Closest Ancestral Proxy of Antarctic Cryonotothenioids.</title>
        <authorList>
            <person name="Cheng C.C."/>
            <person name="Rivera-Colon A.G."/>
            <person name="Minhas B.F."/>
            <person name="Wilson L."/>
            <person name="Rayamajhi N."/>
            <person name="Vargas-Chacoff L."/>
            <person name="Catchen J.M."/>
        </authorList>
    </citation>
    <scope>NUCLEOTIDE SEQUENCE [LARGE SCALE GENOMIC DNA]</scope>
    <source>
        <strain evidence="1">JMC-PN-2008</strain>
    </source>
</reference>
<dbReference type="AlphaFoldDB" id="A0AAN7XWE8"/>
<organism evidence="1 2">
    <name type="scientific">Eleginops maclovinus</name>
    <name type="common">Patagonian blennie</name>
    <name type="synonym">Eleginus maclovinus</name>
    <dbReference type="NCBI Taxonomy" id="56733"/>
    <lineage>
        <taxon>Eukaryota</taxon>
        <taxon>Metazoa</taxon>
        <taxon>Chordata</taxon>
        <taxon>Craniata</taxon>
        <taxon>Vertebrata</taxon>
        <taxon>Euteleostomi</taxon>
        <taxon>Actinopterygii</taxon>
        <taxon>Neopterygii</taxon>
        <taxon>Teleostei</taxon>
        <taxon>Neoteleostei</taxon>
        <taxon>Acanthomorphata</taxon>
        <taxon>Eupercaria</taxon>
        <taxon>Perciformes</taxon>
        <taxon>Notothenioidei</taxon>
        <taxon>Eleginopidae</taxon>
        <taxon>Eleginops</taxon>
    </lineage>
</organism>
<evidence type="ECO:0000313" key="1">
    <source>
        <dbReference type="EMBL" id="KAK5867422.1"/>
    </source>
</evidence>
<comment type="caution">
    <text evidence="1">The sequence shown here is derived from an EMBL/GenBank/DDBJ whole genome shotgun (WGS) entry which is preliminary data.</text>
</comment>
<dbReference type="EMBL" id="JAUZQC010000008">
    <property type="protein sequence ID" value="KAK5867422.1"/>
    <property type="molecule type" value="Genomic_DNA"/>
</dbReference>
<name>A0AAN7XWE8_ELEMC</name>
<dbReference type="Proteomes" id="UP001346869">
    <property type="component" value="Unassembled WGS sequence"/>
</dbReference>
<sequence length="73" mass="8120">MSGCSDSELENFSSAVHTRETVTSLTPWGTLTKNTPPLQHKVRKELFQCLLLGDVKSSLSVLEDVRAHLHNQT</sequence>
<reference evidence="1 2" key="2">
    <citation type="journal article" date="2023" name="Mol. Biol. Evol.">
        <title>Genomics of Secondarily Temperate Adaptation in the Only Non-Antarctic Icefish.</title>
        <authorList>
            <person name="Rivera-Colon A.G."/>
            <person name="Rayamajhi N."/>
            <person name="Minhas B.F."/>
            <person name="Madrigal G."/>
            <person name="Bilyk K.T."/>
            <person name="Yoon V."/>
            <person name="Hune M."/>
            <person name="Gregory S."/>
            <person name="Cheng C.H.C."/>
            <person name="Catchen J.M."/>
        </authorList>
    </citation>
    <scope>NUCLEOTIDE SEQUENCE [LARGE SCALE GENOMIC DNA]</scope>
    <source>
        <strain evidence="1">JMC-PN-2008</strain>
    </source>
</reference>
<accession>A0AAN7XWE8</accession>
<proteinExistence type="predicted"/>
<gene>
    <name evidence="1" type="ORF">PBY51_011915</name>
</gene>
<keyword evidence="2" id="KW-1185">Reference proteome</keyword>
<protein>
    <submittedName>
        <fullName evidence="1">Uncharacterized protein</fullName>
    </submittedName>
</protein>